<dbReference type="AlphaFoldDB" id="A0A0M3TA77"/>
<dbReference type="InterPro" id="IPR013216">
    <property type="entry name" value="Methyltransf_11"/>
</dbReference>
<dbReference type="InterPro" id="IPR052356">
    <property type="entry name" value="Thiol_S-MT"/>
</dbReference>
<evidence type="ECO:0000259" key="1">
    <source>
        <dbReference type="Pfam" id="PF08241"/>
    </source>
</evidence>
<dbReference type="PATRIC" id="fig|361183.4.peg.1249"/>
<protein>
    <submittedName>
        <fullName evidence="2">SAM-dependent methyltransferase PA0798</fullName>
    </submittedName>
</protein>
<sequence>MGLQSWYDQHLMPRLVGYACSQGQIMKRRSGLVPLATGDVFELGCGGGLNQQFYDTNAVTSFSGIDPHGMMLDEARSQARAKGWEVDIREGRGEEIPFTSGSFDTVVCTFTLCTVEDPARVMSEMRRILKPGGRLLFLEHGRAPDAEVVKWQERIEPTWKRLAGGCHLTRPIGSALRGSGFEVEPLGQGYLPKSPRFAGWNEWGIARKAGV</sequence>
<dbReference type="GO" id="GO:0032259">
    <property type="term" value="P:methylation"/>
    <property type="evidence" value="ECO:0007669"/>
    <property type="project" value="UniProtKB-KW"/>
</dbReference>
<dbReference type="Pfam" id="PF08241">
    <property type="entry name" value="Methyltransf_11"/>
    <property type="match status" value="1"/>
</dbReference>
<dbReference type="Gene3D" id="3.40.50.150">
    <property type="entry name" value="Vaccinia Virus protein VP39"/>
    <property type="match status" value="1"/>
</dbReference>
<accession>A0A0M3TA77</accession>
<dbReference type="PANTHER" id="PTHR45036:SF1">
    <property type="entry name" value="METHYLTRANSFERASE LIKE 7A"/>
    <property type="match status" value="1"/>
</dbReference>
<keyword evidence="2" id="KW-0808">Transferase</keyword>
<dbReference type="KEGG" id="aep:AMC99_01278"/>
<dbReference type="STRING" id="361183.AMC99_01278"/>
<evidence type="ECO:0000313" key="3">
    <source>
        <dbReference type="Proteomes" id="UP000057938"/>
    </source>
</evidence>
<dbReference type="EMBL" id="CP012669">
    <property type="protein sequence ID" value="ALE16572.1"/>
    <property type="molecule type" value="Genomic_DNA"/>
</dbReference>
<dbReference type="Proteomes" id="UP000057938">
    <property type="component" value="Chromosome"/>
</dbReference>
<dbReference type="PANTHER" id="PTHR45036">
    <property type="entry name" value="METHYLTRANSFERASE LIKE 7B"/>
    <property type="match status" value="1"/>
</dbReference>
<dbReference type="SUPFAM" id="SSF53335">
    <property type="entry name" value="S-adenosyl-L-methionine-dependent methyltransferases"/>
    <property type="match status" value="1"/>
</dbReference>
<feature type="domain" description="Methyltransferase type 11" evidence="1">
    <location>
        <begin position="42"/>
        <end position="137"/>
    </location>
</feature>
<proteinExistence type="predicted"/>
<dbReference type="GO" id="GO:0008757">
    <property type="term" value="F:S-adenosylmethionine-dependent methyltransferase activity"/>
    <property type="evidence" value="ECO:0007669"/>
    <property type="project" value="InterPro"/>
</dbReference>
<name>A0A0M3TA77_9SPHN</name>
<dbReference type="InterPro" id="IPR029063">
    <property type="entry name" value="SAM-dependent_MTases_sf"/>
</dbReference>
<dbReference type="CDD" id="cd02440">
    <property type="entry name" value="AdoMet_MTases"/>
    <property type="match status" value="1"/>
</dbReference>
<gene>
    <name evidence="2" type="ORF">AMC99_01278</name>
</gene>
<organism evidence="2 3">
    <name type="scientific">Altererythrobacter epoxidivorans</name>
    <dbReference type="NCBI Taxonomy" id="361183"/>
    <lineage>
        <taxon>Bacteria</taxon>
        <taxon>Pseudomonadati</taxon>
        <taxon>Pseudomonadota</taxon>
        <taxon>Alphaproteobacteria</taxon>
        <taxon>Sphingomonadales</taxon>
        <taxon>Erythrobacteraceae</taxon>
        <taxon>Altererythrobacter</taxon>
    </lineage>
</organism>
<evidence type="ECO:0000313" key="2">
    <source>
        <dbReference type="EMBL" id="ALE16572.1"/>
    </source>
</evidence>
<reference evidence="2 3" key="1">
    <citation type="submission" date="2015-09" db="EMBL/GenBank/DDBJ databases">
        <title>Complete genome sequence of a benzo[a]pyrene-degrading bacterium Altererythrobacter epoxidivorans CGMCC 1.7731T.</title>
        <authorList>
            <person name="Li Z."/>
            <person name="Cheng H."/>
            <person name="Huo Y."/>
            <person name="Xu X."/>
        </authorList>
    </citation>
    <scope>NUCLEOTIDE SEQUENCE [LARGE SCALE GENOMIC DNA]</scope>
    <source>
        <strain evidence="2 3">CGMCC 1.7731</strain>
    </source>
</reference>
<keyword evidence="2" id="KW-0489">Methyltransferase</keyword>
<keyword evidence="3" id="KW-1185">Reference proteome</keyword>